<comment type="caution">
    <text evidence="3">The sequence shown here is derived from an EMBL/GenBank/DDBJ whole genome shotgun (WGS) entry which is preliminary data.</text>
</comment>
<organism evidence="3 4">
    <name type="scientific">Modestobacter roseus</name>
    <dbReference type="NCBI Taxonomy" id="1181884"/>
    <lineage>
        <taxon>Bacteria</taxon>
        <taxon>Bacillati</taxon>
        <taxon>Actinomycetota</taxon>
        <taxon>Actinomycetes</taxon>
        <taxon>Geodermatophilales</taxon>
        <taxon>Geodermatophilaceae</taxon>
        <taxon>Modestobacter</taxon>
    </lineage>
</organism>
<protein>
    <submittedName>
        <fullName evidence="3">Short-subunit dehydrogenase</fullName>
    </submittedName>
</protein>
<dbReference type="GO" id="GO:0005737">
    <property type="term" value="C:cytoplasm"/>
    <property type="evidence" value="ECO:0007669"/>
    <property type="project" value="TreeGrafter"/>
</dbReference>
<dbReference type="GO" id="GO:0016491">
    <property type="term" value="F:oxidoreductase activity"/>
    <property type="evidence" value="ECO:0007669"/>
    <property type="project" value="UniProtKB-KW"/>
</dbReference>
<dbReference type="Proteomes" id="UP000321490">
    <property type="component" value="Unassembled WGS sequence"/>
</dbReference>
<dbReference type="RefSeq" id="WP_153360278.1">
    <property type="nucleotide sequence ID" value="NZ_ML762493.1"/>
</dbReference>
<proteinExistence type="predicted"/>
<evidence type="ECO:0000256" key="2">
    <source>
        <dbReference type="ARBA" id="ARBA00023002"/>
    </source>
</evidence>
<dbReference type="InterPro" id="IPR051468">
    <property type="entry name" value="Fungal_SecMetab_SDRs"/>
</dbReference>
<dbReference type="Gene3D" id="3.40.50.720">
    <property type="entry name" value="NAD(P)-binding Rossmann-like Domain"/>
    <property type="match status" value="1"/>
</dbReference>
<dbReference type="InterPro" id="IPR036291">
    <property type="entry name" value="NAD(P)-bd_dom_sf"/>
</dbReference>
<dbReference type="SUPFAM" id="SSF51735">
    <property type="entry name" value="NAD(P)-binding Rossmann-fold domains"/>
    <property type="match status" value="1"/>
</dbReference>
<name>A0A562IWR7_9ACTN</name>
<dbReference type="AlphaFoldDB" id="A0A562IWR7"/>
<keyword evidence="4" id="KW-1185">Reference proteome</keyword>
<sequence length="241" mass="24634">MTVGSSSADLAGRRVLLTGASRGVGAAVARQLVAAGADVLGTARDAAALDQLTAELAGGPGSFTAVVAELTDEATPGRLAEAVGQRWGGLDVLVNNAGVMLAREPRFEDEPAGTLEESLLVNCVVPHRLVLALLPALRKGDEPRVVHVSSGAGTTELIRDAGIGSYRVSKWALNGLVLMQAAQLAGEVAVNALDPGWVRTDLGGQEAPGTPAESAQGALALLREPVTVTGRIFKDGTEISF</sequence>
<keyword evidence="2" id="KW-0560">Oxidoreductase</keyword>
<reference evidence="3 4" key="1">
    <citation type="submission" date="2019-07" db="EMBL/GenBank/DDBJ databases">
        <title>R&amp;d 2014.</title>
        <authorList>
            <person name="Klenk H.-P."/>
        </authorList>
    </citation>
    <scope>NUCLEOTIDE SEQUENCE [LARGE SCALE GENOMIC DNA]</scope>
    <source>
        <strain evidence="3 4">DSM 45764</strain>
    </source>
</reference>
<dbReference type="OrthoDB" id="9781117at2"/>
<evidence type="ECO:0000313" key="4">
    <source>
        <dbReference type="Proteomes" id="UP000321490"/>
    </source>
</evidence>
<gene>
    <name evidence="3" type="ORF">JD78_04010</name>
</gene>
<dbReference type="PANTHER" id="PTHR43544">
    <property type="entry name" value="SHORT-CHAIN DEHYDROGENASE/REDUCTASE"/>
    <property type="match status" value="1"/>
</dbReference>
<keyword evidence="1" id="KW-0521">NADP</keyword>
<dbReference type="InterPro" id="IPR002347">
    <property type="entry name" value="SDR_fam"/>
</dbReference>
<dbReference type="Pfam" id="PF00106">
    <property type="entry name" value="adh_short"/>
    <property type="match status" value="1"/>
</dbReference>
<evidence type="ECO:0000256" key="1">
    <source>
        <dbReference type="ARBA" id="ARBA00022857"/>
    </source>
</evidence>
<accession>A0A562IWR7</accession>
<dbReference type="EMBL" id="VLKF01000001">
    <property type="protein sequence ID" value="TWH75449.1"/>
    <property type="molecule type" value="Genomic_DNA"/>
</dbReference>
<evidence type="ECO:0000313" key="3">
    <source>
        <dbReference type="EMBL" id="TWH75449.1"/>
    </source>
</evidence>
<dbReference type="PRINTS" id="PR00081">
    <property type="entry name" value="GDHRDH"/>
</dbReference>
<dbReference type="PANTHER" id="PTHR43544:SF7">
    <property type="entry name" value="NADB-LER2"/>
    <property type="match status" value="1"/>
</dbReference>